<sequence>MRVEAEVFIYPGIDNTLLQEAMKEGENAKISYYTSLMGVGDERKRRNLYLDGLERCDHIWNEQSQRLTARVERESLYVFEGRETILKRIQDLHTIGNHRLMFEYECKDPTYTPRVYPCVGRSLLSMLRIACGHLMDEYWRVREANNAQISKIYETSLYSVKKLKAVDVSNQSTLEQFIFNSAMKKIVNLEGEKCGLFKKMRSCVLPVIKHQCGPETHHAINISITVGYLRTERKERLQLDFENFEIPAHSNCIGL</sequence>
<dbReference type="Proteomes" id="UP000887540">
    <property type="component" value="Unplaced"/>
</dbReference>
<keyword evidence="1" id="KW-1185">Reference proteome</keyword>
<name>A0A914DNP2_9BILA</name>
<evidence type="ECO:0000313" key="2">
    <source>
        <dbReference type="WBParaSite" id="ACRNAN_scaffold3210.g23087.t1"/>
    </source>
</evidence>
<accession>A0A914DNP2</accession>
<reference evidence="2" key="1">
    <citation type="submission" date="2022-11" db="UniProtKB">
        <authorList>
            <consortium name="WormBaseParasite"/>
        </authorList>
    </citation>
    <scope>IDENTIFICATION</scope>
</reference>
<proteinExistence type="predicted"/>
<dbReference type="AlphaFoldDB" id="A0A914DNP2"/>
<organism evidence="1 2">
    <name type="scientific">Acrobeloides nanus</name>
    <dbReference type="NCBI Taxonomy" id="290746"/>
    <lineage>
        <taxon>Eukaryota</taxon>
        <taxon>Metazoa</taxon>
        <taxon>Ecdysozoa</taxon>
        <taxon>Nematoda</taxon>
        <taxon>Chromadorea</taxon>
        <taxon>Rhabditida</taxon>
        <taxon>Tylenchina</taxon>
        <taxon>Cephalobomorpha</taxon>
        <taxon>Cephaloboidea</taxon>
        <taxon>Cephalobidae</taxon>
        <taxon>Acrobeloides</taxon>
    </lineage>
</organism>
<evidence type="ECO:0000313" key="1">
    <source>
        <dbReference type="Proteomes" id="UP000887540"/>
    </source>
</evidence>
<protein>
    <submittedName>
        <fullName evidence="2">Uncharacterized protein</fullName>
    </submittedName>
</protein>
<dbReference type="WBParaSite" id="ACRNAN_scaffold3210.g23087.t1">
    <property type="protein sequence ID" value="ACRNAN_scaffold3210.g23087.t1"/>
    <property type="gene ID" value="ACRNAN_scaffold3210.g23087"/>
</dbReference>